<dbReference type="AlphaFoldDB" id="A0A644YD54"/>
<sequence>MSCKLFQTESNTFFAFVEIENNHIEFLIKLHDFFRTVDTSPTEVGDVDKSVDTTQIDEYTVGCNVFDCSFKNLTFFELGNDLSLLGFEFVFDKGFVRYNNVFEFIVDLDDFEIHDLSDKNVVIADWLHVNL</sequence>
<organism evidence="1">
    <name type="scientific">bioreactor metagenome</name>
    <dbReference type="NCBI Taxonomy" id="1076179"/>
    <lineage>
        <taxon>unclassified sequences</taxon>
        <taxon>metagenomes</taxon>
        <taxon>ecological metagenomes</taxon>
    </lineage>
</organism>
<proteinExistence type="predicted"/>
<dbReference type="AntiFam" id="ANF00204">
    <property type="entry name" value="Shadow ORF (opposite rpsA)"/>
</dbReference>
<evidence type="ECO:0000313" key="1">
    <source>
        <dbReference type="EMBL" id="MPM24463.1"/>
    </source>
</evidence>
<protein>
    <submittedName>
        <fullName evidence="1">Uncharacterized protein</fullName>
    </submittedName>
</protein>
<dbReference type="EMBL" id="VSSQ01004268">
    <property type="protein sequence ID" value="MPM24463.1"/>
    <property type="molecule type" value="Genomic_DNA"/>
</dbReference>
<reference evidence="1" key="1">
    <citation type="submission" date="2019-08" db="EMBL/GenBank/DDBJ databases">
        <authorList>
            <person name="Kucharzyk K."/>
            <person name="Murdoch R.W."/>
            <person name="Higgins S."/>
            <person name="Loffler F."/>
        </authorList>
    </citation>
    <scope>NUCLEOTIDE SEQUENCE</scope>
</reference>
<gene>
    <name evidence="1" type="ORF">SDC9_70945</name>
</gene>
<accession>A0A644YD54</accession>
<comment type="caution">
    <text evidence="1">The sequence shown here is derived from an EMBL/GenBank/DDBJ whole genome shotgun (WGS) entry which is preliminary data.</text>
</comment>
<name>A0A644YD54_9ZZZZ</name>